<dbReference type="AlphaFoldDB" id="A0A3R9A730"/>
<dbReference type="InterPro" id="IPR010749">
    <property type="entry name" value="YfeC-like"/>
</dbReference>
<reference evidence="1 2" key="1">
    <citation type="submission" date="2018-10" db="EMBL/GenBank/DDBJ databases">
        <title>Transmission dynamics of multidrug resistant bacteria on intensive care unit surfaces.</title>
        <authorList>
            <person name="D'Souza A.W."/>
            <person name="Potter R.F."/>
            <person name="Wallace M."/>
            <person name="Shupe A."/>
            <person name="Patel S."/>
            <person name="Sun S."/>
            <person name="Gul D."/>
            <person name="Kwon J.H."/>
            <person name="Andleeb S."/>
            <person name="Burnham C.-A.D."/>
            <person name="Dantas G."/>
        </authorList>
    </citation>
    <scope>NUCLEOTIDE SEQUENCE [LARGE SCALE GENOMIC DNA]</scope>
    <source>
        <strain evidence="1 2">EC_073</strain>
    </source>
</reference>
<dbReference type="InterPro" id="IPR009061">
    <property type="entry name" value="DNA-bd_dom_put_sf"/>
</dbReference>
<accession>A0A3R9A730</accession>
<name>A0A3R9A730_ENTCL</name>
<proteinExistence type="predicted"/>
<dbReference type="EMBL" id="RHWT01000001">
    <property type="protein sequence ID" value="RSB34283.1"/>
    <property type="molecule type" value="Genomic_DNA"/>
</dbReference>
<dbReference type="SUPFAM" id="SSF46955">
    <property type="entry name" value="Putative DNA-binding domain"/>
    <property type="match status" value="1"/>
</dbReference>
<gene>
    <name evidence="1" type="ORF">EGK68_02205</name>
</gene>
<dbReference type="RefSeq" id="WP_043951676.1">
    <property type="nucleotide sequence ID" value="NZ_ABFHGT050000001.1"/>
</dbReference>
<evidence type="ECO:0008006" key="3">
    <source>
        <dbReference type="Google" id="ProtNLM"/>
    </source>
</evidence>
<organism evidence="1 2">
    <name type="scientific">Enterobacter cloacae</name>
    <dbReference type="NCBI Taxonomy" id="550"/>
    <lineage>
        <taxon>Bacteria</taxon>
        <taxon>Pseudomonadati</taxon>
        <taxon>Pseudomonadota</taxon>
        <taxon>Gammaproteobacteria</taxon>
        <taxon>Enterobacterales</taxon>
        <taxon>Enterobacteriaceae</taxon>
        <taxon>Enterobacter</taxon>
        <taxon>Enterobacter cloacae complex</taxon>
    </lineage>
</organism>
<dbReference type="Pfam" id="PF07037">
    <property type="entry name" value="YfeC-like"/>
    <property type="match status" value="1"/>
</dbReference>
<dbReference type="Proteomes" id="UP000275321">
    <property type="component" value="Unassembled WGS sequence"/>
</dbReference>
<evidence type="ECO:0000313" key="1">
    <source>
        <dbReference type="EMBL" id="RSB34283.1"/>
    </source>
</evidence>
<comment type="caution">
    <text evidence="1">The sequence shown here is derived from an EMBL/GenBank/DDBJ whole genome shotgun (WGS) entry which is preliminary data.</text>
</comment>
<protein>
    <recommendedName>
        <fullName evidence="3">DNA-binding transcriptional regulator</fullName>
    </recommendedName>
</protein>
<evidence type="ECO:0000313" key="2">
    <source>
        <dbReference type="Proteomes" id="UP000275321"/>
    </source>
</evidence>
<sequence length="131" mass="14800">MKRLRSKMTTEELANSLGVARQTVNRWIRQQGWKTEGINGVKGGRARLIHIDARVKEHIMSLPAIRNRQAVYHLAEVTSLYGESASSNLLPQIVDTLENMTRLEQERLDALLKREGISGFLTRLGIAELHA</sequence>